<evidence type="ECO:0000313" key="3">
    <source>
        <dbReference type="Proteomes" id="UP000197019"/>
    </source>
</evidence>
<dbReference type="RefSeq" id="WP_088619836.1">
    <property type="nucleotide sequence ID" value="NZ_CP022129.1"/>
</dbReference>
<dbReference type="AlphaFoldDB" id="A0A1Z4C090"/>
<dbReference type="Pfam" id="PF10055">
    <property type="entry name" value="DUF2292"/>
    <property type="match status" value="1"/>
</dbReference>
<dbReference type="KEGG" id="mpsy:CEK71_13280"/>
<evidence type="ECO:0000313" key="4">
    <source>
        <dbReference type="Proteomes" id="UP000237423"/>
    </source>
</evidence>
<organism evidence="1 3">
    <name type="scientific">Methylovulum psychrotolerans</name>
    <dbReference type="NCBI Taxonomy" id="1704499"/>
    <lineage>
        <taxon>Bacteria</taxon>
        <taxon>Pseudomonadati</taxon>
        <taxon>Pseudomonadota</taxon>
        <taxon>Gammaproteobacteria</taxon>
        <taxon>Methylococcales</taxon>
        <taxon>Methylococcaceae</taxon>
        <taxon>Methylovulum</taxon>
    </lineage>
</organism>
<reference evidence="1 3" key="1">
    <citation type="submission" date="2017-06" db="EMBL/GenBank/DDBJ databases">
        <title>Genome Sequencing of the methanotroph Methylovulum psychrotolerants str. HV10-M2 isolated from a high-altitude environment.</title>
        <authorList>
            <person name="Mateos-Rivera A."/>
        </authorList>
    </citation>
    <scope>NUCLEOTIDE SEQUENCE [LARGE SCALE GENOMIC DNA]</scope>
    <source>
        <strain evidence="1 3">HV10_M2</strain>
    </source>
</reference>
<evidence type="ECO:0000313" key="1">
    <source>
        <dbReference type="EMBL" id="ASF46964.1"/>
    </source>
</evidence>
<dbReference type="OrthoDB" id="6905012at2"/>
<name>A0A1Z4C090_9GAMM</name>
<evidence type="ECO:0000313" key="2">
    <source>
        <dbReference type="EMBL" id="POZ52835.1"/>
    </source>
</evidence>
<sequence>MATTESNHHQKQRNAEIARQIMQMLESIRFGSVEIVIHDSKIVQIERKEKLRPDAL</sequence>
<dbReference type="EMBL" id="CP022129">
    <property type="protein sequence ID" value="ASF46964.1"/>
    <property type="molecule type" value="Genomic_DNA"/>
</dbReference>
<gene>
    <name evidence="2" type="ORF">AADEFJLK_01444</name>
    <name evidence="1" type="ORF">CEK71_13280</name>
</gene>
<dbReference type="InterPro" id="IPR018743">
    <property type="entry name" value="DUF2292"/>
</dbReference>
<keyword evidence="3" id="KW-1185">Reference proteome</keyword>
<dbReference type="EMBL" id="PGFZ01000002">
    <property type="protein sequence ID" value="POZ52835.1"/>
    <property type="molecule type" value="Genomic_DNA"/>
</dbReference>
<dbReference type="Proteomes" id="UP000197019">
    <property type="component" value="Chromosome"/>
</dbReference>
<protein>
    <submittedName>
        <fullName evidence="1">DUF2292 domain-containing protein</fullName>
    </submittedName>
</protein>
<dbReference type="Proteomes" id="UP000237423">
    <property type="component" value="Unassembled WGS sequence"/>
</dbReference>
<proteinExistence type="predicted"/>
<reference evidence="2 4" key="2">
    <citation type="submission" date="2017-11" db="EMBL/GenBank/DDBJ databases">
        <title>Draft Genome Sequence of Methylobacter psychrotolerans Sph1T, an Obligate Methanotroph from Low-Temperature Environments.</title>
        <authorList>
            <person name="Oshkin I.Y."/>
            <person name="Miroshnikov K."/>
            <person name="Belova S.E."/>
            <person name="Korzhenkov A."/>
            <person name="Toshchakov S.V."/>
            <person name="Dedysh S.N."/>
        </authorList>
    </citation>
    <scope>NUCLEOTIDE SEQUENCE [LARGE SCALE GENOMIC DNA]</scope>
    <source>
        <strain evidence="2 4">Sph1</strain>
    </source>
</reference>
<accession>A0A1Z4C090</accession>